<evidence type="ECO:0000256" key="9">
    <source>
        <dbReference type="ARBA" id="ARBA00034617"/>
    </source>
</evidence>
<gene>
    <name evidence="11" type="primary">rep</name>
    <name evidence="15" type="ORF">JV35_13240</name>
</gene>
<name>A0ABR4UYT0_9GAMM</name>
<keyword evidence="2 11" id="KW-0235">DNA replication</keyword>
<evidence type="ECO:0000256" key="2">
    <source>
        <dbReference type="ARBA" id="ARBA00022705"/>
    </source>
</evidence>
<evidence type="ECO:0000256" key="4">
    <source>
        <dbReference type="ARBA" id="ARBA00022801"/>
    </source>
</evidence>
<evidence type="ECO:0000256" key="1">
    <source>
        <dbReference type="ARBA" id="ARBA00009922"/>
    </source>
</evidence>
<keyword evidence="3 11" id="KW-0547">Nucleotide-binding</keyword>
<dbReference type="Pfam" id="PF00580">
    <property type="entry name" value="UvrD-helicase"/>
    <property type="match status" value="1"/>
</dbReference>
<keyword evidence="6 11" id="KW-0067">ATP-binding</keyword>
<accession>A0ABR4UYT0</accession>
<evidence type="ECO:0000256" key="10">
    <source>
        <dbReference type="ARBA" id="ARBA00048988"/>
    </source>
</evidence>
<comment type="function">
    <text evidence="11">Rep helicase is a single-stranded DNA-dependent ATPase involved in DNA replication; it can initiate unwinding at a nick in the DNA. It binds to the single-stranded DNA and acts in a progressive fashion along the DNA in the 3' to 5' direction.</text>
</comment>
<evidence type="ECO:0000256" key="8">
    <source>
        <dbReference type="ARBA" id="ARBA00023235"/>
    </source>
</evidence>
<feature type="binding site" evidence="11">
    <location>
        <position position="278"/>
    </location>
    <ligand>
        <name>ATP</name>
        <dbReference type="ChEBI" id="CHEBI:30616"/>
    </ligand>
</feature>
<dbReference type="Gene3D" id="3.40.50.300">
    <property type="entry name" value="P-loop containing nucleotide triphosphate hydrolases"/>
    <property type="match status" value="2"/>
</dbReference>
<evidence type="ECO:0000259" key="13">
    <source>
        <dbReference type="PROSITE" id="PS51198"/>
    </source>
</evidence>
<evidence type="ECO:0000256" key="6">
    <source>
        <dbReference type="ARBA" id="ARBA00022840"/>
    </source>
</evidence>
<comment type="catalytic activity">
    <reaction evidence="9 11">
        <text>Couples ATP hydrolysis with the unwinding of duplex DNA by translocating in the 3'-5' direction.</text>
        <dbReference type="EC" id="5.6.2.4"/>
    </reaction>
</comment>
<dbReference type="PANTHER" id="PTHR11070">
    <property type="entry name" value="UVRD / RECB / PCRA DNA HELICASE FAMILY MEMBER"/>
    <property type="match status" value="1"/>
</dbReference>
<keyword evidence="4 11" id="KW-0378">Hydrolase</keyword>
<dbReference type="Gene3D" id="1.10.10.160">
    <property type="match status" value="1"/>
</dbReference>
<dbReference type="CDD" id="cd18807">
    <property type="entry name" value="SF1_C_UvrD"/>
    <property type="match status" value="1"/>
</dbReference>
<dbReference type="InterPro" id="IPR027417">
    <property type="entry name" value="P-loop_NTPase"/>
</dbReference>
<sequence length="673" mass="77285">MRLNPSQQHAVEFVTGPCLVLAGAGSGKTRVITNKIAHLIRQCGYQARHIAAVTFTNKAAREMKERVAQTLGRKETRGLMIATFHTLGLEIIKREYVALGMKSNFSLFDDQDQMALLKELTEQWLENDKVLLQQLISTISNWKNDLIDPPGAAATARSERDKLFVHCYSLYHEHLRACNVLDFDDLILLPTLLLKQNAEVRERWQNRLRYLLVDEYQDTNTSQYELVKLLVGTRARFTVVGDDDQSIYSWRGARPQNLVLLQQDFPALDVIKLEQNYRSSGRILKAANILIANNPHVFEKRLFSELGYGDELKVITANNEDHEAERVVGELIAHHFIKKTQYGDYAILYRGNHQSRLFEKMLMQNRIPYRISGGTSFFSRPEIKDLLAYLRVLTNPDDDSAFLRIVNTPKREIGPATMKKLGEWAGQRNKGLFSASFDFGLSQSLTGRGLESLQRFTQWLAEIARLAEREPVAAVRDLIHGLDYDSWLYETSPSPKAAEMRMKNVNQLFSWMTEMLEGSELDEPMTLTQVVTRFTLRDMMERGESEEEQDQVQLMTLHASKGLEFPYVFLVGMEEGLLPHQSSIDEDNVDEERRLAYVGITRAQRELFFTLCKERRQYGELIRPEPSRFLLELPQDDVVWETERKVVSAQERMQKGQTNVASIRAMLAKAKGE</sequence>
<keyword evidence="8 11" id="KW-0413">Isomerase</keyword>
<dbReference type="InterPro" id="IPR013986">
    <property type="entry name" value="DExx_box_DNA_helicase_dom_sf"/>
</dbReference>
<evidence type="ECO:0000256" key="3">
    <source>
        <dbReference type="ARBA" id="ARBA00022741"/>
    </source>
</evidence>
<dbReference type="RefSeq" id="WP_039305276.1">
    <property type="nucleotide sequence ID" value="NZ_JQHL01000005.1"/>
</dbReference>
<dbReference type="EMBL" id="JQHL01000005">
    <property type="protein sequence ID" value="KFX19872.1"/>
    <property type="molecule type" value="Genomic_DNA"/>
</dbReference>
<feature type="binding site" evidence="12">
    <location>
        <begin position="22"/>
        <end position="29"/>
    </location>
    <ligand>
        <name>ATP</name>
        <dbReference type="ChEBI" id="CHEBI:30616"/>
    </ligand>
</feature>
<comment type="caution">
    <text evidence="15">The sequence shown here is derived from an EMBL/GenBank/DDBJ whole genome shotgun (WGS) entry which is preliminary data.</text>
</comment>
<comment type="catalytic activity">
    <reaction evidence="10 11">
        <text>ATP + H2O = ADP + phosphate + H(+)</text>
        <dbReference type="Rhea" id="RHEA:13065"/>
        <dbReference type="ChEBI" id="CHEBI:15377"/>
        <dbReference type="ChEBI" id="CHEBI:15378"/>
        <dbReference type="ChEBI" id="CHEBI:30616"/>
        <dbReference type="ChEBI" id="CHEBI:43474"/>
        <dbReference type="ChEBI" id="CHEBI:456216"/>
        <dbReference type="EC" id="5.6.2.4"/>
    </reaction>
</comment>
<dbReference type="EC" id="5.6.2.4" evidence="11"/>
<dbReference type="Gene3D" id="1.10.486.10">
    <property type="entry name" value="PCRA, domain 4"/>
    <property type="match status" value="1"/>
</dbReference>
<reference evidence="15 16" key="1">
    <citation type="submission" date="2014-08" db="EMBL/GenBank/DDBJ databases">
        <title>Genome sequences of NCPPB Pectobacterium isolates.</title>
        <authorList>
            <person name="Glover R.H."/>
            <person name="Sapp M."/>
            <person name="Elphinstone J."/>
        </authorList>
    </citation>
    <scope>NUCLEOTIDE SEQUENCE [LARGE SCALE GENOMIC DNA]</scope>
    <source>
        <strain evidence="15 16">NCPPB 2793</strain>
    </source>
</reference>
<evidence type="ECO:0000256" key="11">
    <source>
        <dbReference type="HAMAP-Rule" id="MF_01920"/>
    </source>
</evidence>
<dbReference type="HAMAP" id="MF_01920">
    <property type="entry name" value="Helicase_Rep"/>
    <property type="match status" value="1"/>
</dbReference>
<evidence type="ECO:0000259" key="14">
    <source>
        <dbReference type="PROSITE" id="PS51217"/>
    </source>
</evidence>
<comment type="subunit">
    <text evidence="11">Homodimer.</text>
</comment>
<dbReference type="CDD" id="cd17932">
    <property type="entry name" value="DEXQc_UvrD"/>
    <property type="match status" value="1"/>
</dbReference>
<dbReference type="InterPro" id="IPR014016">
    <property type="entry name" value="UvrD-like_ATP-bd"/>
</dbReference>
<dbReference type="Pfam" id="PF13361">
    <property type="entry name" value="UvrD_C"/>
    <property type="match status" value="2"/>
</dbReference>
<evidence type="ECO:0000313" key="15">
    <source>
        <dbReference type="EMBL" id="KFX19872.1"/>
    </source>
</evidence>
<dbReference type="PROSITE" id="PS51217">
    <property type="entry name" value="UVRD_HELICASE_CTER"/>
    <property type="match status" value="1"/>
</dbReference>
<keyword evidence="7 11" id="KW-0238">DNA-binding</keyword>
<dbReference type="SUPFAM" id="SSF52540">
    <property type="entry name" value="P-loop containing nucleoside triphosphate hydrolases"/>
    <property type="match status" value="1"/>
</dbReference>
<proteinExistence type="inferred from homology"/>
<dbReference type="InterPro" id="IPR014017">
    <property type="entry name" value="DNA_helicase_UvrD-like_C"/>
</dbReference>
<evidence type="ECO:0000313" key="16">
    <source>
        <dbReference type="Proteomes" id="UP000032869"/>
    </source>
</evidence>
<organism evidence="15 16">
    <name type="scientific">Pectobacterium betavasculorum</name>
    <dbReference type="NCBI Taxonomy" id="55207"/>
    <lineage>
        <taxon>Bacteria</taxon>
        <taxon>Pseudomonadati</taxon>
        <taxon>Pseudomonadota</taxon>
        <taxon>Gammaproteobacteria</taxon>
        <taxon>Enterobacterales</taxon>
        <taxon>Pectobacteriaceae</taxon>
        <taxon>Pectobacterium</taxon>
    </lineage>
</organism>
<dbReference type="Proteomes" id="UP000032869">
    <property type="component" value="Unassembled WGS sequence"/>
</dbReference>
<dbReference type="PANTHER" id="PTHR11070:SF64">
    <property type="entry name" value="ATP-DEPENDENT DNA HELICASE REP"/>
    <property type="match status" value="1"/>
</dbReference>
<feature type="domain" description="UvrD-like helicase C-terminal" evidence="14">
    <location>
        <begin position="281"/>
        <end position="562"/>
    </location>
</feature>
<evidence type="ECO:0000256" key="7">
    <source>
        <dbReference type="ARBA" id="ARBA00023125"/>
    </source>
</evidence>
<feature type="domain" description="UvrD-like helicase ATP-binding" evidence="13">
    <location>
        <begin position="1"/>
        <end position="280"/>
    </location>
</feature>
<evidence type="ECO:0000256" key="12">
    <source>
        <dbReference type="PROSITE-ProRule" id="PRU00560"/>
    </source>
</evidence>
<comment type="similarity">
    <text evidence="1 11">Belongs to the helicase family. UvrD subfamily.</text>
</comment>
<dbReference type="GO" id="GO:0004386">
    <property type="term" value="F:helicase activity"/>
    <property type="evidence" value="ECO:0007669"/>
    <property type="project" value="UniProtKB-KW"/>
</dbReference>
<dbReference type="NCBIfam" id="NF008172">
    <property type="entry name" value="PRK10919.1"/>
    <property type="match status" value="1"/>
</dbReference>
<dbReference type="NCBIfam" id="TIGR01074">
    <property type="entry name" value="rep"/>
    <property type="match status" value="1"/>
</dbReference>
<keyword evidence="5 11" id="KW-0347">Helicase</keyword>
<evidence type="ECO:0000256" key="5">
    <source>
        <dbReference type="ARBA" id="ARBA00022806"/>
    </source>
</evidence>
<keyword evidence="16" id="KW-1185">Reference proteome</keyword>
<dbReference type="InterPro" id="IPR000212">
    <property type="entry name" value="DNA_helicase_UvrD/REP"/>
</dbReference>
<dbReference type="PROSITE" id="PS51198">
    <property type="entry name" value="UVRD_HELICASE_ATP_BIND"/>
    <property type="match status" value="1"/>
</dbReference>
<dbReference type="InterPro" id="IPR005752">
    <property type="entry name" value="Helicase_Rep"/>
</dbReference>
<protein>
    <recommendedName>
        <fullName evidence="11">ATP-dependent DNA helicase Rep</fullName>
        <ecNumber evidence="11">5.6.2.4</ecNumber>
    </recommendedName>
    <alternativeName>
        <fullName evidence="11">DNA 3'-5' helicase Rep</fullName>
    </alternativeName>
</protein>